<gene>
    <name evidence="2" type="ORF">K460DRAFT_284680</name>
</gene>
<keyword evidence="3" id="KW-1185">Reference proteome</keyword>
<evidence type="ECO:0000313" key="3">
    <source>
        <dbReference type="Proteomes" id="UP000800039"/>
    </source>
</evidence>
<dbReference type="AlphaFoldDB" id="A0A9P4GFH2"/>
<reference evidence="2" key="1">
    <citation type="submission" date="2020-01" db="EMBL/GenBank/DDBJ databases">
        <authorList>
            <consortium name="DOE Joint Genome Institute"/>
            <person name="Haridas S."/>
            <person name="Albert R."/>
            <person name="Binder M."/>
            <person name="Bloem J."/>
            <person name="Labutti K."/>
            <person name="Salamov A."/>
            <person name="Andreopoulos B."/>
            <person name="Baker S.E."/>
            <person name="Barry K."/>
            <person name="Bills G."/>
            <person name="Bluhm B.H."/>
            <person name="Cannon C."/>
            <person name="Castanera R."/>
            <person name="Culley D.E."/>
            <person name="Daum C."/>
            <person name="Ezra D."/>
            <person name="Gonzalez J.B."/>
            <person name="Henrissat B."/>
            <person name="Kuo A."/>
            <person name="Liang C."/>
            <person name="Lipzen A."/>
            <person name="Lutzoni F."/>
            <person name="Magnuson J."/>
            <person name="Mondo S."/>
            <person name="Nolan M."/>
            <person name="Ohm R."/>
            <person name="Pangilinan J."/>
            <person name="Park H.-J."/>
            <person name="Ramirez L."/>
            <person name="Alfaro M."/>
            <person name="Sun H."/>
            <person name="Tritt A."/>
            <person name="Yoshinaga Y."/>
            <person name="Zwiers L.-H."/>
            <person name="Turgeon B.G."/>
            <person name="Goodwin S.B."/>
            <person name="Spatafora J.W."/>
            <person name="Crous P.W."/>
            <person name="Grigoriev I.V."/>
        </authorList>
    </citation>
    <scope>NUCLEOTIDE SEQUENCE</scope>
    <source>
        <strain evidence="2">CBS 394.84</strain>
    </source>
</reference>
<dbReference type="RefSeq" id="XP_040787047.1">
    <property type="nucleotide sequence ID" value="XM_040928759.1"/>
</dbReference>
<accession>A0A9P4GFH2</accession>
<sequence>MASLDDETHRKHEKSVEEPPRPPVLTAKPAVYSGCCLGLSAPLITHFHTLLPPSPSLVLSVGSGFGLLEAHLNAGPSPLNIVGVEVEPSPNVYLPVSSHRIVHGSRFLEPLAGEATAWLFVYPRRVGLVQEYLAEYSEGSVEKIIWAGPKADWDDYVGCFSGWDVIIQSTDEVGGRPWELIAVASK</sequence>
<evidence type="ECO:0000256" key="1">
    <source>
        <dbReference type="SAM" id="MobiDB-lite"/>
    </source>
</evidence>
<dbReference type="GeneID" id="63846011"/>
<dbReference type="EMBL" id="ML976616">
    <property type="protein sequence ID" value="KAF1844484.1"/>
    <property type="molecule type" value="Genomic_DNA"/>
</dbReference>
<name>A0A9P4GFH2_9PLEO</name>
<dbReference type="Proteomes" id="UP000800039">
    <property type="component" value="Unassembled WGS sequence"/>
</dbReference>
<evidence type="ECO:0000313" key="2">
    <source>
        <dbReference type="EMBL" id="KAF1844484.1"/>
    </source>
</evidence>
<organism evidence="2 3">
    <name type="scientific">Cucurbitaria berberidis CBS 394.84</name>
    <dbReference type="NCBI Taxonomy" id="1168544"/>
    <lineage>
        <taxon>Eukaryota</taxon>
        <taxon>Fungi</taxon>
        <taxon>Dikarya</taxon>
        <taxon>Ascomycota</taxon>
        <taxon>Pezizomycotina</taxon>
        <taxon>Dothideomycetes</taxon>
        <taxon>Pleosporomycetidae</taxon>
        <taxon>Pleosporales</taxon>
        <taxon>Pleosporineae</taxon>
        <taxon>Cucurbitariaceae</taxon>
        <taxon>Cucurbitaria</taxon>
    </lineage>
</organism>
<protein>
    <submittedName>
        <fullName evidence="2">Uncharacterized protein</fullName>
    </submittedName>
</protein>
<dbReference type="OrthoDB" id="2151982at2759"/>
<feature type="compositionally biased region" description="Basic and acidic residues" evidence="1">
    <location>
        <begin position="1"/>
        <end position="20"/>
    </location>
</feature>
<proteinExistence type="predicted"/>
<comment type="caution">
    <text evidence="2">The sequence shown here is derived from an EMBL/GenBank/DDBJ whole genome shotgun (WGS) entry which is preliminary data.</text>
</comment>
<feature type="region of interest" description="Disordered" evidence="1">
    <location>
        <begin position="1"/>
        <end position="23"/>
    </location>
</feature>